<name>A0A9P1ISU1_9PELO</name>
<dbReference type="EMBL" id="CANHGI010000004">
    <property type="protein sequence ID" value="CAI5449527.1"/>
    <property type="molecule type" value="Genomic_DNA"/>
</dbReference>
<evidence type="ECO:0000313" key="3">
    <source>
        <dbReference type="Proteomes" id="UP001152747"/>
    </source>
</evidence>
<sequence length="200" mass="23103">MSHYTIEKPKLFTIVLFGISILTSIFYILCISRKKSFNLALAKPKNQKANLNSPKRRKKSKDDGLGEMLYTKKRTTLDEFEERLVKHRKYVDRTSAEHLSDAKSDKFENRGPLKIDKYSTEIMTKPSEEEEVKLKKQKEIIFDKVFYDPSGNEQFEIGTSVEEIESIREDKTQLETVNCPPVVKNLTSSNEKVTTTSAEK</sequence>
<evidence type="ECO:0000313" key="2">
    <source>
        <dbReference type="EMBL" id="CAI5449527.1"/>
    </source>
</evidence>
<keyword evidence="3" id="KW-1185">Reference proteome</keyword>
<evidence type="ECO:0000256" key="1">
    <source>
        <dbReference type="SAM" id="Phobius"/>
    </source>
</evidence>
<dbReference type="AlphaFoldDB" id="A0A9P1ISU1"/>
<reference evidence="2" key="1">
    <citation type="submission" date="2022-11" db="EMBL/GenBank/DDBJ databases">
        <authorList>
            <person name="Kikuchi T."/>
        </authorList>
    </citation>
    <scope>NUCLEOTIDE SEQUENCE</scope>
    <source>
        <strain evidence="2">PS1010</strain>
    </source>
</reference>
<accession>A0A9P1ISU1</accession>
<keyword evidence="1" id="KW-0472">Membrane</keyword>
<proteinExistence type="predicted"/>
<keyword evidence="1" id="KW-1133">Transmembrane helix</keyword>
<comment type="caution">
    <text evidence="2">The sequence shown here is derived from an EMBL/GenBank/DDBJ whole genome shotgun (WGS) entry which is preliminary data.</text>
</comment>
<protein>
    <submittedName>
        <fullName evidence="2">Uncharacterized protein</fullName>
    </submittedName>
</protein>
<feature type="transmembrane region" description="Helical" evidence="1">
    <location>
        <begin position="12"/>
        <end position="31"/>
    </location>
</feature>
<organism evidence="2 3">
    <name type="scientific">Caenorhabditis angaria</name>
    <dbReference type="NCBI Taxonomy" id="860376"/>
    <lineage>
        <taxon>Eukaryota</taxon>
        <taxon>Metazoa</taxon>
        <taxon>Ecdysozoa</taxon>
        <taxon>Nematoda</taxon>
        <taxon>Chromadorea</taxon>
        <taxon>Rhabditida</taxon>
        <taxon>Rhabditina</taxon>
        <taxon>Rhabditomorpha</taxon>
        <taxon>Rhabditoidea</taxon>
        <taxon>Rhabditidae</taxon>
        <taxon>Peloderinae</taxon>
        <taxon>Caenorhabditis</taxon>
    </lineage>
</organism>
<gene>
    <name evidence="2" type="ORF">CAMP_LOCUS12164</name>
</gene>
<keyword evidence="1" id="KW-0812">Transmembrane</keyword>
<dbReference type="Proteomes" id="UP001152747">
    <property type="component" value="Unassembled WGS sequence"/>
</dbReference>